<gene>
    <name evidence="1" type="ORF">CSKR_107804</name>
</gene>
<proteinExistence type="predicted"/>
<dbReference type="SMART" id="SM00355">
    <property type="entry name" value="ZnF_C2H2"/>
    <property type="match status" value="4"/>
</dbReference>
<dbReference type="GO" id="GO:0005634">
    <property type="term" value="C:nucleus"/>
    <property type="evidence" value="ECO:0007669"/>
    <property type="project" value="UniProtKB-SubCell"/>
</dbReference>
<dbReference type="Proteomes" id="UP000286415">
    <property type="component" value="Unassembled WGS sequence"/>
</dbReference>
<organism evidence="1 2">
    <name type="scientific">Clonorchis sinensis</name>
    <name type="common">Chinese liver fluke</name>
    <dbReference type="NCBI Taxonomy" id="79923"/>
    <lineage>
        <taxon>Eukaryota</taxon>
        <taxon>Metazoa</taxon>
        <taxon>Spiralia</taxon>
        <taxon>Lophotrochozoa</taxon>
        <taxon>Platyhelminthes</taxon>
        <taxon>Trematoda</taxon>
        <taxon>Digenea</taxon>
        <taxon>Opisthorchiida</taxon>
        <taxon>Opisthorchiata</taxon>
        <taxon>Opisthorchiidae</taxon>
        <taxon>Clonorchis</taxon>
    </lineage>
</organism>
<dbReference type="PANTHER" id="PTHR24394:SF29">
    <property type="entry name" value="MYONEURIN"/>
    <property type="match status" value="1"/>
</dbReference>
<protein>
    <submittedName>
        <fullName evidence="1">Uncharacterized protein</fullName>
    </submittedName>
</protein>
<evidence type="ECO:0000313" key="1">
    <source>
        <dbReference type="EMBL" id="KAG5447664.1"/>
    </source>
</evidence>
<dbReference type="InterPro" id="IPR013087">
    <property type="entry name" value="Znf_C2H2_type"/>
</dbReference>
<dbReference type="PANTHER" id="PTHR24394">
    <property type="entry name" value="ZINC FINGER PROTEIN"/>
    <property type="match status" value="1"/>
</dbReference>
<dbReference type="PROSITE" id="PS50157">
    <property type="entry name" value="ZINC_FINGER_C2H2_2"/>
    <property type="match status" value="4"/>
</dbReference>
<dbReference type="Pfam" id="PF00096">
    <property type="entry name" value="zf-C2H2"/>
    <property type="match status" value="2"/>
</dbReference>
<dbReference type="PROSITE" id="PS00028">
    <property type="entry name" value="ZINC_FINGER_C2H2_1"/>
    <property type="match status" value="3"/>
</dbReference>
<keyword evidence="2" id="KW-1185">Reference proteome</keyword>
<dbReference type="SUPFAM" id="SSF57667">
    <property type="entry name" value="beta-beta-alpha zinc fingers"/>
    <property type="match status" value="2"/>
</dbReference>
<dbReference type="STRING" id="79923.G7YDV0"/>
<dbReference type="GO" id="GO:0003677">
    <property type="term" value="F:DNA binding"/>
    <property type="evidence" value="ECO:0007669"/>
    <property type="project" value="UniProtKB-KW"/>
</dbReference>
<dbReference type="GO" id="GO:0000981">
    <property type="term" value="F:DNA-binding transcription factor activity, RNA polymerase II-specific"/>
    <property type="evidence" value="ECO:0007669"/>
    <property type="project" value="TreeGrafter"/>
</dbReference>
<sequence length="171" mass="19208">MYTPGGVDTTTSPSQRNGASQTKNHLLVGQGTNTPLLTSTTRQAVNPHTCNLCGKSFPDSTHLRRHAGVHTKLKNYLCDCCTKQFKYESSLKIHKQVAHPDKETEDSMAKHVCEVCGRRSACRKAKETHMRVHTNERVYICHVCGQSFSQSSSYKRHVRIVHTEVKKTTLV</sequence>
<evidence type="ECO:0000313" key="2">
    <source>
        <dbReference type="Proteomes" id="UP000286415"/>
    </source>
</evidence>
<dbReference type="InterPro" id="IPR036236">
    <property type="entry name" value="Znf_C2H2_sf"/>
</dbReference>
<dbReference type="EMBL" id="NIRI02000042">
    <property type="protein sequence ID" value="KAG5447664.1"/>
    <property type="molecule type" value="Genomic_DNA"/>
</dbReference>
<comment type="caution">
    <text evidence="1">The sequence shown here is derived from an EMBL/GenBank/DDBJ whole genome shotgun (WGS) entry which is preliminary data.</text>
</comment>
<dbReference type="Gene3D" id="3.30.160.60">
    <property type="entry name" value="Classic Zinc Finger"/>
    <property type="match status" value="4"/>
</dbReference>
<dbReference type="OrthoDB" id="3437960at2759"/>
<dbReference type="GO" id="GO:0008270">
    <property type="term" value="F:zinc ion binding"/>
    <property type="evidence" value="ECO:0007669"/>
    <property type="project" value="UniProtKB-KW"/>
</dbReference>
<reference evidence="1 2" key="1">
    <citation type="journal article" date="2018" name="Biotechnol. Adv.">
        <title>Improved genomic resources and new bioinformatic workflow for the carcinogenic parasite Clonorchis sinensis: Biotechnological implications.</title>
        <authorList>
            <person name="Wang D."/>
            <person name="Korhonen P.K."/>
            <person name="Gasser R.B."/>
            <person name="Young N.D."/>
        </authorList>
    </citation>
    <scope>NUCLEOTIDE SEQUENCE [LARGE SCALE GENOMIC DNA]</scope>
    <source>
        <strain evidence="1">Cs-k2</strain>
    </source>
</reference>
<reference evidence="1 2" key="2">
    <citation type="journal article" date="2021" name="Genomics">
        <title>High-quality reference genome for Clonorchis sinensis.</title>
        <authorList>
            <person name="Young N.D."/>
            <person name="Stroehlein A.J."/>
            <person name="Kinkar L."/>
            <person name="Wang T."/>
            <person name="Sohn W.M."/>
            <person name="Chang B.C.H."/>
            <person name="Kaur P."/>
            <person name="Weisz D."/>
            <person name="Dudchenko O."/>
            <person name="Aiden E.L."/>
            <person name="Korhonen P.K."/>
            <person name="Gasser R.B."/>
        </authorList>
    </citation>
    <scope>NUCLEOTIDE SEQUENCE [LARGE SCALE GENOMIC DNA]</scope>
    <source>
        <strain evidence="1">Cs-k2</strain>
    </source>
</reference>
<name>A0A8T1ME56_CLOSI</name>
<accession>A0A8T1ME56</accession>